<evidence type="ECO:0000313" key="2">
    <source>
        <dbReference type="Proteomes" id="UP000176294"/>
    </source>
</evidence>
<comment type="caution">
    <text evidence="1">The sequence shown here is derived from an EMBL/GenBank/DDBJ whole genome shotgun (WGS) entry which is preliminary data.</text>
</comment>
<evidence type="ECO:0000313" key="1">
    <source>
        <dbReference type="EMBL" id="OGX87386.1"/>
    </source>
</evidence>
<name>A0A1G1T943_9BACT</name>
<dbReference type="Pfam" id="PF13366">
    <property type="entry name" value="PDDEXK_3"/>
    <property type="match status" value="1"/>
</dbReference>
<reference evidence="1 2" key="1">
    <citation type="submission" date="2016-08" db="EMBL/GenBank/DDBJ databases">
        <title>Hymenobacter coccineus sp. nov., Hymenobacter lapidarius sp. nov. and Hymenobacter glacialis sp. nov., isolated from Antarctic soil.</title>
        <authorList>
            <person name="Sedlacek I."/>
            <person name="Kralova S."/>
            <person name="Kyrova K."/>
            <person name="Maslanova I."/>
            <person name="Stankova E."/>
            <person name="Vrbovska V."/>
            <person name="Nemec M."/>
            <person name="Bartak M."/>
            <person name="Svec P."/>
            <person name="Busse H.-J."/>
            <person name="Pantucek R."/>
        </authorList>
    </citation>
    <scope>NUCLEOTIDE SEQUENCE [LARGE SCALE GENOMIC DNA]</scope>
    <source>
        <strain evidence="1 2">CCM 8643</strain>
    </source>
</reference>
<dbReference type="InterPro" id="IPR011604">
    <property type="entry name" value="PDDEXK-like_dom_sf"/>
</dbReference>
<organism evidence="1 2">
    <name type="scientific">Hymenobacter lapidarius</name>
    <dbReference type="NCBI Taxonomy" id="1908237"/>
    <lineage>
        <taxon>Bacteria</taxon>
        <taxon>Pseudomonadati</taxon>
        <taxon>Bacteroidota</taxon>
        <taxon>Cytophagia</taxon>
        <taxon>Cytophagales</taxon>
        <taxon>Hymenobacteraceae</taxon>
        <taxon>Hymenobacter</taxon>
    </lineage>
</organism>
<dbReference type="InterPro" id="IPR026350">
    <property type="entry name" value="GxxExxY"/>
</dbReference>
<gene>
    <name evidence="1" type="ORF">BEN47_11025</name>
</gene>
<dbReference type="NCBIfam" id="TIGR04256">
    <property type="entry name" value="GxxExxY"/>
    <property type="match status" value="1"/>
</dbReference>
<dbReference type="AlphaFoldDB" id="A0A1G1T943"/>
<dbReference type="STRING" id="1908237.BEN47_11025"/>
<dbReference type="OrthoDB" id="1119698at2"/>
<dbReference type="EMBL" id="MDZB01000090">
    <property type="protein sequence ID" value="OGX87386.1"/>
    <property type="molecule type" value="Genomic_DNA"/>
</dbReference>
<accession>A0A1G1T943</accession>
<dbReference type="Proteomes" id="UP000176294">
    <property type="component" value="Unassembled WGS sequence"/>
</dbReference>
<protein>
    <submittedName>
        <fullName evidence="1">GxxExxY protein</fullName>
    </submittedName>
</protein>
<keyword evidence="2" id="KW-1185">Reference proteome</keyword>
<dbReference type="Gene3D" id="3.90.320.10">
    <property type="match status" value="1"/>
</dbReference>
<sequence>MHENDISFLIRKAAFEVHTALGPGLLESVYETALAYEIRQLGLELRSQVPLPMHYKSERMDVGFRLDLLVEERVIVEIKSVDSLLDVHHKQLLTYLKLSGLKLGLLINFNVAHVKEGIVRKVNGLD</sequence>
<dbReference type="RefSeq" id="WP_070726156.1">
    <property type="nucleotide sequence ID" value="NZ_MDZB01000090.1"/>
</dbReference>
<proteinExistence type="predicted"/>